<gene>
    <name evidence="1" type="ORF">SBAD_LOCUS5370</name>
</gene>
<reference evidence="1 2" key="2">
    <citation type="submission" date="2018-11" db="EMBL/GenBank/DDBJ databases">
        <authorList>
            <consortium name="Pathogen Informatics"/>
        </authorList>
    </citation>
    <scope>NUCLEOTIDE SEQUENCE [LARGE SCALE GENOMIC DNA]</scope>
</reference>
<evidence type="ECO:0000313" key="2">
    <source>
        <dbReference type="Proteomes" id="UP000270296"/>
    </source>
</evidence>
<reference evidence="3" key="1">
    <citation type="submission" date="2016-06" db="UniProtKB">
        <authorList>
            <consortium name="WormBaseParasite"/>
        </authorList>
    </citation>
    <scope>IDENTIFICATION</scope>
</reference>
<evidence type="ECO:0000313" key="3">
    <source>
        <dbReference type="WBParaSite" id="SBAD_0000558601-mRNA-1"/>
    </source>
</evidence>
<dbReference type="EMBL" id="UZAM01008945">
    <property type="protein sequence ID" value="VDP07052.1"/>
    <property type="molecule type" value="Genomic_DNA"/>
</dbReference>
<sequence length="180" mass="20407">MGWCDCTGFVRAVELHSGDVLESTAVGRAVFVPWRWLCRGEDSEDGRIFEVAAFCPRPHIVRPDDDLCFVYSSMEMTAEGPLERSPFGRNRAMSLIESDSSELFSDEQAIKNFTYLPKDFHFELPADSAFFYNDGSERPATMRAIPVYPDQDSSSAAILQLYSLWQILVPNSATRNFENR</sequence>
<keyword evidence="2" id="KW-1185">Reference proteome</keyword>
<dbReference type="Proteomes" id="UP000270296">
    <property type="component" value="Unassembled WGS sequence"/>
</dbReference>
<accession>A0A183IP23</accession>
<dbReference type="AlphaFoldDB" id="A0A183IP23"/>
<dbReference type="WBParaSite" id="SBAD_0000558601-mRNA-1">
    <property type="protein sequence ID" value="SBAD_0000558601-mRNA-1"/>
    <property type="gene ID" value="SBAD_0000558601"/>
</dbReference>
<proteinExistence type="predicted"/>
<name>A0A183IP23_9BILA</name>
<organism evidence="3">
    <name type="scientific">Soboliphyme baturini</name>
    <dbReference type="NCBI Taxonomy" id="241478"/>
    <lineage>
        <taxon>Eukaryota</taxon>
        <taxon>Metazoa</taxon>
        <taxon>Ecdysozoa</taxon>
        <taxon>Nematoda</taxon>
        <taxon>Enoplea</taxon>
        <taxon>Dorylaimia</taxon>
        <taxon>Dioctophymatida</taxon>
        <taxon>Dioctophymatoidea</taxon>
        <taxon>Soboliphymatidae</taxon>
        <taxon>Soboliphyme</taxon>
    </lineage>
</organism>
<evidence type="ECO:0000313" key="1">
    <source>
        <dbReference type="EMBL" id="VDP07052.1"/>
    </source>
</evidence>
<protein>
    <submittedName>
        <fullName evidence="3">DUF295 domain-containing protein</fullName>
    </submittedName>
</protein>